<reference evidence="2" key="1">
    <citation type="journal article" date="2014" name="Int. J. Syst. Evol. Microbiol.">
        <title>Complete genome sequence of Corynebacterium casei LMG S-19264T (=DSM 44701T), isolated from a smear-ripened cheese.</title>
        <authorList>
            <consortium name="US DOE Joint Genome Institute (JGI-PGF)"/>
            <person name="Walter F."/>
            <person name="Albersmeier A."/>
            <person name="Kalinowski J."/>
            <person name="Ruckert C."/>
        </authorList>
    </citation>
    <scope>NUCLEOTIDE SEQUENCE</scope>
    <source>
        <strain evidence="2">CCM 8711</strain>
    </source>
</reference>
<evidence type="ECO:0000313" key="3">
    <source>
        <dbReference type="Proteomes" id="UP000662074"/>
    </source>
</evidence>
<keyword evidence="3" id="KW-1185">Reference proteome</keyword>
<dbReference type="InterPro" id="IPR014710">
    <property type="entry name" value="RmlC-like_jellyroll"/>
</dbReference>
<proteinExistence type="predicted"/>
<comment type="caution">
    <text evidence="2">The sequence shown here is derived from an EMBL/GenBank/DDBJ whole genome shotgun (WGS) entry which is preliminary data.</text>
</comment>
<gene>
    <name evidence="2" type="ORF">GCM10011425_38870</name>
</gene>
<evidence type="ECO:0000313" key="2">
    <source>
        <dbReference type="EMBL" id="GGI52675.1"/>
    </source>
</evidence>
<dbReference type="SUPFAM" id="SSF51206">
    <property type="entry name" value="cAMP-binding domain-like"/>
    <property type="match status" value="1"/>
</dbReference>
<dbReference type="Gene3D" id="2.60.120.10">
    <property type="entry name" value="Jelly Rolls"/>
    <property type="match status" value="1"/>
</dbReference>
<sequence>MENFIVHCNRLTGLTESAKVDLRTKLTTKHIAKGHYLLQDGNTCKYLFFINQGLAKTFFFKEDKEFIMRFFTESNLFTVVDSFGNQQPSGYAVVALEDTSYTTLSYDDLQTLCQRHHCMETFFSKLLAKAATHMMQRITEMLEDNPAERYARFVTNNQALLQRITLGDLASYLGITQVSLSRIRARK</sequence>
<protein>
    <submittedName>
        <fullName evidence="2">Cyclic nucleotide-binding protein</fullName>
    </submittedName>
</protein>
<dbReference type="SMART" id="SM00100">
    <property type="entry name" value="cNMP"/>
    <property type="match status" value="1"/>
</dbReference>
<dbReference type="Proteomes" id="UP000662074">
    <property type="component" value="Unassembled WGS sequence"/>
</dbReference>
<organism evidence="2 3">
    <name type="scientific">Mucilaginibacter galii</name>
    <dbReference type="NCBI Taxonomy" id="2005073"/>
    <lineage>
        <taxon>Bacteria</taxon>
        <taxon>Pseudomonadati</taxon>
        <taxon>Bacteroidota</taxon>
        <taxon>Sphingobacteriia</taxon>
        <taxon>Sphingobacteriales</taxon>
        <taxon>Sphingobacteriaceae</taxon>
        <taxon>Mucilaginibacter</taxon>
    </lineage>
</organism>
<dbReference type="RefSeq" id="WP_188418778.1">
    <property type="nucleotide sequence ID" value="NZ_BMDO01000015.1"/>
</dbReference>
<dbReference type="AlphaFoldDB" id="A0A917JBI4"/>
<dbReference type="PROSITE" id="PS50042">
    <property type="entry name" value="CNMP_BINDING_3"/>
    <property type="match status" value="1"/>
</dbReference>
<dbReference type="InterPro" id="IPR018490">
    <property type="entry name" value="cNMP-bd_dom_sf"/>
</dbReference>
<accession>A0A917JBI4</accession>
<name>A0A917JBI4_9SPHI</name>
<feature type="domain" description="Cyclic nucleotide-binding" evidence="1">
    <location>
        <begin position="10"/>
        <end position="112"/>
    </location>
</feature>
<evidence type="ECO:0000259" key="1">
    <source>
        <dbReference type="PROSITE" id="PS50042"/>
    </source>
</evidence>
<dbReference type="CDD" id="cd00038">
    <property type="entry name" value="CAP_ED"/>
    <property type="match status" value="1"/>
</dbReference>
<reference evidence="2" key="2">
    <citation type="submission" date="2020-09" db="EMBL/GenBank/DDBJ databases">
        <authorList>
            <person name="Sun Q."/>
            <person name="Sedlacek I."/>
        </authorList>
    </citation>
    <scope>NUCLEOTIDE SEQUENCE</scope>
    <source>
        <strain evidence="2">CCM 8711</strain>
    </source>
</reference>
<dbReference type="Pfam" id="PF00027">
    <property type="entry name" value="cNMP_binding"/>
    <property type="match status" value="1"/>
</dbReference>
<dbReference type="InterPro" id="IPR000595">
    <property type="entry name" value="cNMP-bd_dom"/>
</dbReference>
<dbReference type="EMBL" id="BMDO01000015">
    <property type="protein sequence ID" value="GGI52675.1"/>
    <property type="molecule type" value="Genomic_DNA"/>
</dbReference>